<gene>
    <name evidence="3" type="ORF">FW778_17685</name>
</gene>
<evidence type="ECO:0000313" key="4">
    <source>
        <dbReference type="Proteomes" id="UP000326903"/>
    </source>
</evidence>
<accession>A0A5J5IDD8</accession>
<dbReference type="RefSeq" id="WP_150416187.1">
    <property type="nucleotide sequence ID" value="NZ_VYQF01000006.1"/>
</dbReference>
<organism evidence="3 4">
    <name type="scientific">Ginsengibacter hankyongi</name>
    <dbReference type="NCBI Taxonomy" id="2607284"/>
    <lineage>
        <taxon>Bacteria</taxon>
        <taxon>Pseudomonadati</taxon>
        <taxon>Bacteroidota</taxon>
        <taxon>Chitinophagia</taxon>
        <taxon>Chitinophagales</taxon>
        <taxon>Chitinophagaceae</taxon>
        <taxon>Ginsengibacter</taxon>
    </lineage>
</organism>
<feature type="transmembrane region" description="Helical" evidence="1">
    <location>
        <begin position="137"/>
        <end position="159"/>
    </location>
</feature>
<protein>
    <recommendedName>
        <fullName evidence="2">Signal transduction histidine kinase internal region domain-containing protein</fullName>
    </recommendedName>
</protein>
<evidence type="ECO:0000256" key="1">
    <source>
        <dbReference type="SAM" id="Phobius"/>
    </source>
</evidence>
<keyword evidence="1" id="KW-0812">Transmembrane</keyword>
<keyword evidence="1" id="KW-0472">Membrane</keyword>
<comment type="caution">
    <text evidence="3">The sequence shown here is derived from an EMBL/GenBank/DDBJ whole genome shotgun (WGS) entry which is preliminary data.</text>
</comment>
<dbReference type="GO" id="GO:0016020">
    <property type="term" value="C:membrane"/>
    <property type="evidence" value="ECO:0007669"/>
    <property type="project" value="InterPro"/>
</dbReference>
<dbReference type="GO" id="GO:0000155">
    <property type="term" value="F:phosphorelay sensor kinase activity"/>
    <property type="evidence" value="ECO:0007669"/>
    <property type="project" value="InterPro"/>
</dbReference>
<dbReference type="InterPro" id="IPR036890">
    <property type="entry name" value="HATPase_C_sf"/>
</dbReference>
<keyword evidence="4" id="KW-1185">Reference proteome</keyword>
<dbReference type="InterPro" id="IPR050640">
    <property type="entry name" value="Bact_2-comp_sensor_kinase"/>
</dbReference>
<proteinExistence type="predicted"/>
<sequence length="387" mass="45469">MTIHDFIFSNERGKRIARHCIFWLCWFLYMACTQLRNQSPQEIGMKNFIIYQAGVSANRTLLQIVFCYPLIYYLVPFYLQKMKYKAFFALLALFLFAIYWITYYDFYYIWSDTASPVFFNVNNVKPLNLFQTKYFSIYSNIHFTGSLVSCAFILSVKYYKNWYKKQRENEMLMKENSQAELQLLKAQVHPHFLFNTLNNIYSLTLDDSQKAAITIKKLSGMVLYMENEGAQHYVLLTKEIKMLLDYIGLEKIRYGDRLVMVVDIKHNPEDKLMIAPLLMIPFVENCFKHGASKTIDTARIELLIETGKTWLTFKISNSLLAVAEKENGRIKIGLLNVRKRLQLLYPGRHTLDIQSSGNLFTVHMKVKLETQYPAAEQYMHASIFNKN</sequence>
<dbReference type="PANTHER" id="PTHR34220">
    <property type="entry name" value="SENSOR HISTIDINE KINASE YPDA"/>
    <property type="match status" value="1"/>
</dbReference>
<feature type="transmembrane region" description="Helical" evidence="1">
    <location>
        <begin position="49"/>
        <end position="75"/>
    </location>
</feature>
<keyword evidence="1" id="KW-1133">Transmembrane helix</keyword>
<feature type="transmembrane region" description="Helical" evidence="1">
    <location>
        <begin position="20"/>
        <end position="37"/>
    </location>
</feature>
<evidence type="ECO:0000313" key="3">
    <source>
        <dbReference type="EMBL" id="KAA9037259.1"/>
    </source>
</evidence>
<reference evidence="3 4" key="1">
    <citation type="submission" date="2019-09" db="EMBL/GenBank/DDBJ databases">
        <title>Draft genome sequence of Ginsengibacter sp. BR5-29.</title>
        <authorList>
            <person name="Im W.-T."/>
        </authorList>
    </citation>
    <scope>NUCLEOTIDE SEQUENCE [LARGE SCALE GENOMIC DNA]</scope>
    <source>
        <strain evidence="3 4">BR5-29</strain>
    </source>
</reference>
<dbReference type="Pfam" id="PF06580">
    <property type="entry name" value="His_kinase"/>
    <property type="match status" value="1"/>
</dbReference>
<dbReference type="EMBL" id="VYQF01000006">
    <property type="protein sequence ID" value="KAA9037259.1"/>
    <property type="molecule type" value="Genomic_DNA"/>
</dbReference>
<name>A0A5J5IDD8_9BACT</name>
<dbReference type="InterPro" id="IPR010559">
    <property type="entry name" value="Sig_transdc_His_kin_internal"/>
</dbReference>
<evidence type="ECO:0000259" key="2">
    <source>
        <dbReference type="Pfam" id="PF06580"/>
    </source>
</evidence>
<feature type="domain" description="Signal transduction histidine kinase internal region" evidence="2">
    <location>
        <begin position="179"/>
        <end position="258"/>
    </location>
</feature>
<dbReference type="Gene3D" id="3.30.565.10">
    <property type="entry name" value="Histidine kinase-like ATPase, C-terminal domain"/>
    <property type="match status" value="1"/>
</dbReference>
<dbReference type="Proteomes" id="UP000326903">
    <property type="component" value="Unassembled WGS sequence"/>
</dbReference>
<dbReference type="AlphaFoldDB" id="A0A5J5IDD8"/>
<feature type="transmembrane region" description="Helical" evidence="1">
    <location>
        <begin position="87"/>
        <end position="110"/>
    </location>
</feature>
<dbReference type="PANTHER" id="PTHR34220:SF7">
    <property type="entry name" value="SENSOR HISTIDINE KINASE YPDA"/>
    <property type="match status" value="1"/>
</dbReference>